<protein>
    <submittedName>
        <fullName evidence="2">Uncharacterized protein</fullName>
    </submittedName>
</protein>
<keyword evidence="1" id="KW-0812">Transmembrane</keyword>
<keyword evidence="1" id="KW-0472">Membrane</keyword>
<name>A0A7J6TH15_PEROL</name>
<evidence type="ECO:0000313" key="3">
    <source>
        <dbReference type="Proteomes" id="UP000574390"/>
    </source>
</evidence>
<accession>A0A7J6TH15</accession>
<feature type="transmembrane region" description="Helical" evidence="1">
    <location>
        <begin position="88"/>
        <end position="107"/>
    </location>
</feature>
<gene>
    <name evidence="2" type="ORF">FOZ62_018948</name>
</gene>
<sequence>VTTDITRFAQALGVRSLSKAQSLAGGLPRSLEENDPPLLYPLPSRTLPCGEESCSLRCVGVFVLIMMLDVVKPSWMSLLHPLEFTNKFVGRAHMFIYFLLVVALPLTTSREPHLT</sequence>
<keyword evidence="1" id="KW-1133">Transmembrane helix</keyword>
<evidence type="ECO:0000256" key="1">
    <source>
        <dbReference type="SAM" id="Phobius"/>
    </source>
</evidence>
<organism evidence="2 3">
    <name type="scientific">Perkinsus olseni</name>
    <name type="common">Perkinsus atlanticus</name>
    <dbReference type="NCBI Taxonomy" id="32597"/>
    <lineage>
        <taxon>Eukaryota</taxon>
        <taxon>Sar</taxon>
        <taxon>Alveolata</taxon>
        <taxon>Perkinsozoa</taxon>
        <taxon>Perkinsea</taxon>
        <taxon>Perkinsida</taxon>
        <taxon>Perkinsidae</taxon>
        <taxon>Perkinsus</taxon>
    </lineage>
</organism>
<feature type="non-terminal residue" evidence="2">
    <location>
        <position position="115"/>
    </location>
</feature>
<reference evidence="2 3" key="1">
    <citation type="submission" date="2020-04" db="EMBL/GenBank/DDBJ databases">
        <title>Perkinsus olseni comparative genomics.</title>
        <authorList>
            <person name="Bogema D.R."/>
        </authorList>
    </citation>
    <scope>NUCLEOTIDE SEQUENCE [LARGE SCALE GENOMIC DNA]</scope>
    <source>
        <strain evidence="2">ATCC PRA-205</strain>
    </source>
</reference>
<dbReference type="EMBL" id="JABANM010007248">
    <property type="protein sequence ID" value="KAF4744579.1"/>
    <property type="molecule type" value="Genomic_DNA"/>
</dbReference>
<proteinExistence type="predicted"/>
<dbReference type="Proteomes" id="UP000574390">
    <property type="component" value="Unassembled WGS sequence"/>
</dbReference>
<dbReference type="AlphaFoldDB" id="A0A7J6TH15"/>
<feature type="non-terminal residue" evidence="2">
    <location>
        <position position="1"/>
    </location>
</feature>
<evidence type="ECO:0000313" key="2">
    <source>
        <dbReference type="EMBL" id="KAF4744579.1"/>
    </source>
</evidence>
<comment type="caution">
    <text evidence="2">The sequence shown here is derived from an EMBL/GenBank/DDBJ whole genome shotgun (WGS) entry which is preliminary data.</text>
</comment>